<protein>
    <submittedName>
        <fullName evidence="2">Uncharacterized protein</fullName>
    </submittedName>
</protein>
<feature type="compositionally biased region" description="Low complexity" evidence="1">
    <location>
        <begin position="120"/>
        <end position="151"/>
    </location>
</feature>
<reference evidence="2" key="1">
    <citation type="submission" date="2020-02" db="EMBL/GenBank/DDBJ databases">
        <authorList>
            <person name="Meier V. D."/>
        </authorList>
    </citation>
    <scope>NUCLEOTIDE SEQUENCE</scope>
    <source>
        <strain evidence="2">AVDCRST_MAG48</strain>
    </source>
</reference>
<feature type="compositionally biased region" description="Basic and acidic residues" evidence="1">
    <location>
        <begin position="345"/>
        <end position="365"/>
    </location>
</feature>
<feature type="region of interest" description="Disordered" evidence="1">
    <location>
        <begin position="1"/>
        <end position="381"/>
    </location>
</feature>
<feature type="compositionally biased region" description="Low complexity" evidence="1">
    <location>
        <begin position="406"/>
        <end position="424"/>
    </location>
</feature>
<accession>A0A6J4L4A7</accession>
<feature type="compositionally biased region" description="Low complexity" evidence="1">
    <location>
        <begin position="206"/>
        <end position="227"/>
    </location>
</feature>
<name>A0A6J4L4A7_9ACTN</name>
<feature type="compositionally biased region" description="Basic residues" evidence="1">
    <location>
        <begin position="109"/>
        <end position="118"/>
    </location>
</feature>
<proteinExistence type="predicted"/>
<gene>
    <name evidence="2" type="ORF">AVDCRST_MAG48-2719</name>
</gene>
<evidence type="ECO:0000313" key="2">
    <source>
        <dbReference type="EMBL" id="CAA9322487.1"/>
    </source>
</evidence>
<dbReference type="AlphaFoldDB" id="A0A6J4L4A7"/>
<feature type="compositionally biased region" description="Basic residues" evidence="1">
    <location>
        <begin position="161"/>
        <end position="181"/>
    </location>
</feature>
<feature type="compositionally biased region" description="Gly residues" evidence="1">
    <location>
        <begin position="183"/>
        <end position="196"/>
    </location>
</feature>
<feature type="region of interest" description="Disordered" evidence="1">
    <location>
        <begin position="400"/>
        <end position="424"/>
    </location>
</feature>
<feature type="compositionally biased region" description="Basic and acidic residues" evidence="1">
    <location>
        <begin position="30"/>
        <end position="45"/>
    </location>
</feature>
<feature type="compositionally biased region" description="Low complexity" evidence="1">
    <location>
        <begin position="46"/>
        <end position="61"/>
    </location>
</feature>
<feature type="compositionally biased region" description="Basic residues" evidence="1">
    <location>
        <begin position="372"/>
        <end position="381"/>
    </location>
</feature>
<feature type="non-terminal residue" evidence="2">
    <location>
        <position position="424"/>
    </location>
</feature>
<dbReference type="EMBL" id="CADCTS010000388">
    <property type="protein sequence ID" value="CAA9322487.1"/>
    <property type="molecule type" value="Genomic_DNA"/>
</dbReference>
<feature type="non-terminal residue" evidence="2">
    <location>
        <position position="1"/>
    </location>
</feature>
<evidence type="ECO:0000256" key="1">
    <source>
        <dbReference type="SAM" id="MobiDB-lite"/>
    </source>
</evidence>
<sequence length="424" mass="45350">ERAGAGLGRPRSGGAGRRPGRGPAGPPAPLRREPARARLDVRDRPAAGVGAGPPRAAVRARPGPRRRRGHRGQHPGRRAVPRLRVRGEGRRPPLRRPARQPAAPPHPARPLRQHRPGPARRPAAGPAPGPRAAGARGGPRVRPGAAEPGSAGRAGGLRPGGPRRGRQRRRRPAGRGRRAQGRRGAGGRPRGAGRGGAGRRHRRGRPVVAAAGGTRLHLPRPARLGAGRLRRQRHQPVRADHRRVRAHHRAGGPRRERRAAGRGAGAPLEDPTHRDHHRQQGPHPDPDGHRAPRRGGGGGLAAVRLPAAEHRRRLGRGAGPVRERGVQRPVQGPLREPQAGLRRHPPPDHGVPDGRRAARDPDRGEPGAVPRPRPRHRDARLLRGLRTRLLRPRALLRVEEPGGRPAGVPRGRAGRPAGRCGAAM</sequence>
<feature type="compositionally biased region" description="Basic residues" evidence="1">
    <location>
        <begin position="228"/>
        <end position="257"/>
    </location>
</feature>
<organism evidence="2">
    <name type="scientific">uncultured Friedmanniella sp</name>
    <dbReference type="NCBI Taxonomy" id="335381"/>
    <lineage>
        <taxon>Bacteria</taxon>
        <taxon>Bacillati</taxon>
        <taxon>Actinomycetota</taxon>
        <taxon>Actinomycetes</taxon>
        <taxon>Propionibacteriales</taxon>
        <taxon>Nocardioidaceae</taxon>
        <taxon>Friedmanniella</taxon>
        <taxon>environmental samples</taxon>
    </lineage>
</organism>
<feature type="compositionally biased region" description="Gly residues" evidence="1">
    <location>
        <begin position="1"/>
        <end position="17"/>
    </location>
</feature>
<feature type="compositionally biased region" description="Basic residues" evidence="1">
    <location>
        <begin position="62"/>
        <end position="84"/>
    </location>
</feature>